<keyword evidence="7" id="KW-0175">Coiled coil</keyword>
<dbReference type="InterPro" id="IPR036890">
    <property type="entry name" value="HATPase_C_sf"/>
</dbReference>
<dbReference type="SUPFAM" id="SSF55874">
    <property type="entry name" value="ATPase domain of HSP90 chaperone/DNA topoisomerase II/histidine kinase"/>
    <property type="match status" value="1"/>
</dbReference>
<comment type="catalytic activity">
    <reaction evidence="1">
        <text>ATP + protein L-histidine = ADP + protein N-phospho-L-histidine.</text>
        <dbReference type="EC" id="2.7.13.3"/>
    </reaction>
</comment>
<evidence type="ECO:0000256" key="1">
    <source>
        <dbReference type="ARBA" id="ARBA00000085"/>
    </source>
</evidence>
<dbReference type="SUPFAM" id="SSF47384">
    <property type="entry name" value="Homodimeric domain of signal transducing histidine kinase"/>
    <property type="match status" value="1"/>
</dbReference>
<evidence type="ECO:0000259" key="9">
    <source>
        <dbReference type="PROSITE" id="PS50110"/>
    </source>
</evidence>
<dbReference type="InterPro" id="IPR005467">
    <property type="entry name" value="His_kinase_dom"/>
</dbReference>
<feature type="coiled-coil region" evidence="7">
    <location>
        <begin position="126"/>
        <end position="164"/>
    </location>
</feature>
<evidence type="ECO:0000259" key="8">
    <source>
        <dbReference type="PROSITE" id="PS50109"/>
    </source>
</evidence>
<dbReference type="InterPro" id="IPR036097">
    <property type="entry name" value="HisK_dim/P_sf"/>
</dbReference>
<evidence type="ECO:0000256" key="6">
    <source>
        <dbReference type="PROSITE-ProRule" id="PRU00169"/>
    </source>
</evidence>
<dbReference type="AlphaFoldDB" id="A0A928VSA5"/>
<dbReference type="EC" id="2.7.13.3" evidence="2"/>
<feature type="domain" description="Response regulatory" evidence="9">
    <location>
        <begin position="8"/>
        <end position="124"/>
    </location>
</feature>
<dbReference type="Gene3D" id="1.10.287.130">
    <property type="match status" value="1"/>
</dbReference>
<reference evidence="10" key="1">
    <citation type="submission" date="2020-10" db="EMBL/GenBank/DDBJ databases">
        <authorList>
            <person name="Castelo-Branco R."/>
            <person name="Eusebio N."/>
            <person name="Adriana R."/>
            <person name="Vieira A."/>
            <person name="Brugerolle De Fraissinette N."/>
            <person name="Rezende De Castro R."/>
            <person name="Schneider M.P."/>
            <person name="Vasconcelos V."/>
            <person name="Leao P.N."/>
        </authorList>
    </citation>
    <scope>NUCLEOTIDE SEQUENCE</scope>
    <source>
        <strain evidence="10">LEGE 11480</strain>
    </source>
</reference>
<dbReference type="InterPro" id="IPR001789">
    <property type="entry name" value="Sig_transdc_resp-reg_receiver"/>
</dbReference>
<dbReference type="RefSeq" id="WP_264326104.1">
    <property type="nucleotide sequence ID" value="NZ_JADEXQ010000058.1"/>
</dbReference>
<keyword evidence="3 6" id="KW-0597">Phosphoprotein</keyword>
<evidence type="ECO:0000256" key="7">
    <source>
        <dbReference type="SAM" id="Coils"/>
    </source>
</evidence>
<dbReference type="Proteomes" id="UP000625316">
    <property type="component" value="Unassembled WGS sequence"/>
</dbReference>
<dbReference type="InterPro" id="IPR004358">
    <property type="entry name" value="Sig_transdc_His_kin-like_C"/>
</dbReference>
<evidence type="ECO:0000256" key="5">
    <source>
        <dbReference type="ARBA" id="ARBA00023012"/>
    </source>
</evidence>
<comment type="caution">
    <text evidence="10">The sequence shown here is derived from an EMBL/GenBank/DDBJ whole genome shotgun (WGS) entry which is preliminary data.</text>
</comment>
<organism evidence="10 11">
    <name type="scientific">Romeriopsis navalis LEGE 11480</name>
    <dbReference type="NCBI Taxonomy" id="2777977"/>
    <lineage>
        <taxon>Bacteria</taxon>
        <taxon>Bacillati</taxon>
        <taxon>Cyanobacteriota</taxon>
        <taxon>Cyanophyceae</taxon>
        <taxon>Leptolyngbyales</taxon>
        <taxon>Leptolyngbyaceae</taxon>
        <taxon>Romeriopsis</taxon>
        <taxon>Romeriopsis navalis</taxon>
    </lineage>
</organism>
<evidence type="ECO:0000313" key="11">
    <source>
        <dbReference type="Proteomes" id="UP000625316"/>
    </source>
</evidence>
<proteinExistence type="predicted"/>
<keyword evidence="5" id="KW-0902">Two-component regulatory system</keyword>
<feature type="modified residue" description="4-aspartylphosphate" evidence="6">
    <location>
        <position position="57"/>
    </location>
</feature>
<protein>
    <recommendedName>
        <fullName evidence="2">histidine kinase</fullName>
        <ecNumber evidence="2">2.7.13.3</ecNumber>
    </recommendedName>
</protein>
<dbReference type="PRINTS" id="PR00344">
    <property type="entry name" value="BCTRLSENSOR"/>
</dbReference>
<sequence>MLTADNDFILIVDDNPTNLSVLAQALKASGFKVRVAADGETALAIASQHHPAIILLDVQMPGIDGFETCQRLKADQRTDMIPIIFMTALADTEHKVKGLSIGAVDYITKPFEETEVISRVNVHLKLRHLTRELETKNQQLQEFNQNLEHQVHLKTETLRQTQSQLVQREKLSALGELVTGIAHEINNPIGCIINNIDPAQSYIANMTQALQLYRANGEQITPAVLAEIERLDLDFILEDLPKIFKTIELSGNRIHDIAISLRNFARADIHTQQVTNIREGLDGTLLILGHRLKAIADKPPIQVHTHYGGTPQIACYPGQLNQVFMNLMANAIDALEEAIAQNQLSNPEIHLTTELDNQAIVVRIADNGPGIPPPIQTQLFDPMFTTKPVGKGTGLGLSISRQIIEELHQGSIQINPAVKQGAEFIIRLPLTT</sequence>
<dbReference type="PANTHER" id="PTHR43547">
    <property type="entry name" value="TWO-COMPONENT HISTIDINE KINASE"/>
    <property type="match status" value="1"/>
</dbReference>
<evidence type="ECO:0000313" key="10">
    <source>
        <dbReference type="EMBL" id="MBE9031274.1"/>
    </source>
</evidence>
<dbReference type="InterPro" id="IPR003594">
    <property type="entry name" value="HATPase_dom"/>
</dbReference>
<evidence type="ECO:0000256" key="4">
    <source>
        <dbReference type="ARBA" id="ARBA00022777"/>
    </source>
</evidence>
<dbReference type="GO" id="GO:0000155">
    <property type="term" value="F:phosphorelay sensor kinase activity"/>
    <property type="evidence" value="ECO:0007669"/>
    <property type="project" value="InterPro"/>
</dbReference>
<dbReference type="Gene3D" id="3.30.565.10">
    <property type="entry name" value="Histidine kinase-like ATPase, C-terminal domain"/>
    <property type="match status" value="1"/>
</dbReference>
<dbReference type="InterPro" id="IPR011006">
    <property type="entry name" value="CheY-like_superfamily"/>
</dbReference>
<dbReference type="Gene3D" id="3.40.50.2300">
    <property type="match status" value="1"/>
</dbReference>
<name>A0A928VSA5_9CYAN</name>
<dbReference type="CDD" id="cd19920">
    <property type="entry name" value="REC_PA4781-like"/>
    <property type="match status" value="1"/>
</dbReference>
<keyword evidence="4" id="KW-0808">Transferase</keyword>
<dbReference type="PROSITE" id="PS50109">
    <property type="entry name" value="HIS_KIN"/>
    <property type="match status" value="1"/>
</dbReference>
<dbReference type="PANTHER" id="PTHR43547:SF2">
    <property type="entry name" value="HYBRID SIGNAL TRANSDUCTION HISTIDINE KINASE C"/>
    <property type="match status" value="1"/>
</dbReference>
<accession>A0A928VSA5</accession>
<dbReference type="SUPFAM" id="SSF52172">
    <property type="entry name" value="CheY-like"/>
    <property type="match status" value="1"/>
</dbReference>
<dbReference type="SMART" id="SM00448">
    <property type="entry name" value="REC"/>
    <property type="match status" value="1"/>
</dbReference>
<dbReference type="EMBL" id="JADEXQ010000058">
    <property type="protein sequence ID" value="MBE9031274.1"/>
    <property type="molecule type" value="Genomic_DNA"/>
</dbReference>
<dbReference type="SMART" id="SM00387">
    <property type="entry name" value="HATPase_c"/>
    <property type="match status" value="1"/>
</dbReference>
<gene>
    <name evidence="10" type="ORF">IQ266_16185</name>
</gene>
<feature type="domain" description="Histidine kinase" evidence="8">
    <location>
        <begin position="180"/>
        <end position="432"/>
    </location>
</feature>
<keyword evidence="11" id="KW-1185">Reference proteome</keyword>
<evidence type="ECO:0000256" key="2">
    <source>
        <dbReference type="ARBA" id="ARBA00012438"/>
    </source>
</evidence>
<evidence type="ECO:0000256" key="3">
    <source>
        <dbReference type="ARBA" id="ARBA00022553"/>
    </source>
</evidence>
<dbReference type="Pfam" id="PF02518">
    <property type="entry name" value="HATPase_c"/>
    <property type="match status" value="1"/>
</dbReference>
<dbReference type="PROSITE" id="PS50110">
    <property type="entry name" value="RESPONSE_REGULATORY"/>
    <property type="match status" value="1"/>
</dbReference>
<dbReference type="Pfam" id="PF00072">
    <property type="entry name" value="Response_reg"/>
    <property type="match status" value="1"/>
</dbReference>
<keyword evidence="4" id="KW-0418">Kinase</keyword>